<dbReference type="PANTHER" id="PTHR35864:SF1">
    <property type="entry name" value="ZINC METALLOPROTEASE YWHC-RELATED"/>
    <property type="match status" value="1"/>
</dbReference>
<comment type="cofactor">
    <cofactor evidence="1">
        <name>Zn(2+)</name>
        <dbReference type="ChEBI" id="CHEBI:29105"/>
    </cofactor>
</comment>
<keyword evidence="10 13" id="KW-1133">Transmembrane helix</keyword>
<dbReference type="EMBL" id="CZQA01000010">
    <property type="protein sequence ID" value="CUS38037.1"/>
    <property type="molecule type" value="Genomic_DNA"/>
</dbReference>
<dbReference type="GO" id="GO:0046872">
    <property type="term" value="F:metal ion binding"/>
    <property type="evidence" value="ECO:0007669"/>
    <property type="project" value="UniProtKB-KW"/>
</dbReference>
<dbReference type="RefSeq" id="WP_090750521.1">
    <property type="nucleotide sequence ID" value="NZ_CZQA01000010.1"/>
</dbReference>
<reference evidence="15 16" key="1">
    <citation type="submission" date="2015-10" db="EMBL/GenBank/DDBJ databases">
        <authorList>
            <person name="Gilbert D.G."/>
        </authorList>
    </citation>
    <scope>NUCLEOTIDE SEQUENCE [LARGE SCALE GENOMIC DNA]</scope>
    <source>
        <strain evidence="15">COMA1</strain>
    </source>
</reference>
<dbReference type="InterPro" id="IPR052348">
    <property type="entry name" value="Metallopeptidase_M50B"/>
</dbReference>
<sequence length="246" mass="26187">MSSLSQILHTISYMGLPLLFAMVLHEYAHGWMADKCGDSTAKLQGRLTINPLAHIDPFGTVILPLICLMLPGSFLLGWAKPVPINPGNMHQPRRDMALTAAAGPGMNLLLAVASALLLALILTVEPTLSLRNTGDAETTSSLFGSMFLRPIAVMALYSVMINVFLALFNLLPIPPLDGGRILTAVLPPQPAMALARLEPYGMLILVGLIVFDKELGILHMITGTFAKGLSGTILSTALGLRPGVTE</sequence>
<protein>
    <submittedName>
        <fullName evidence="15">Membrane endopeptidase, M50 family</fullName>
    </submittedName>
</protein>
<evidence type="ECO:0000256" key="6">
    <source>
        <dbReference type="ARBA" id="ARBA00022692"/>
    </source>
</evidence>
<evidence type="ECO:0000256" key="13">
    <source>
        <dbReference type="SAM" id="Phobius"/>
    </source>
</evidence>
<dbReference type="InterPro" id="IPR044537">
    <property type="entry name" value="Rip2-like"/>
</dbReference>
<dbReference type="Proteomes" id="UP000199032">
    <property type="component" value="Unassembled WGS sequence"/>
</dbReference>
<evidence type="ECO:0000256" key="10">
    <source>
        <dbReference type="ARBA" id="ARBA00022989"/>
    </source>
</evidence>
<keyword evidence="4" id="KW-1003">Cell membrane</keyword>
<name>A0A0S4LKK9_9BACT</name>
<keyword evidence="5" id="KW-0645">Protease</keyword>
<keyword evidence="6 13" id="KW-0812">Transmembrane</keyword>
<comment type="subcellular location">
    <subcellularLocation>
        <location evidence="2">Cell membrane</location>
        <topology evidence="2">Multi-pass membrane protein</topology>
    </subcellularLocation>
</comment>
<evidence type="ECO:0000256" key="7">
    <source>
        <dbReference type="ARBA" id="ARBA00022723"/>
    </source>
</evidence>
<keyword evidence="12 13" id="KW-0472">Membrane</keyword>
<keyword evidence="16" id="KW-1185">Reference proteome</keyword>
<evidence type="ECO:0000256" key="5">
    <source>
        <dbReference type="ARBA" id="ARBA00022670"/>
    </source>
</evidence>
<evidence type="ECO:0000256" key="3">
    <source>
        <dbReference type="ARBA" id="ARBA00007931"/>
    </source>
</evidence>
<keyword evidence="9" id="KW-0862">Zinc</keyword>
<dbReference type="GO" id="GO:0005886">
    <property type="term" value="C:plasma membrane"/>
    <property type="evidence" value="ECO:0007669"/>
    <property type="project" value="UniProtKB-SubCell"/>
</dbReference>
<keyword evidence="8" id="KW-0378">Hydrolase</keyword>
<evidence type="ECO:0000256" key="12">
    <source>
        <dbReference type="ARBA" id="ARBA00023136"/>
    </source>
</evidence>
<gene>
    <name evidence="15" type="ORF">COMA1_40379</name>
</gene>
<dbReference type="Pfam" id="PF02163">
    <property type="entry name" value="Peptidase_M50"/>
    <property type="match status" value="1"/>
</dbReference>
<dbReference type="PANTHER" id="PTHR35864">
    <property type="entry name" value="ZINC METALLOPROTEASE MJ0611-RELATED"/>
    <property type="match status" value="1"/>
</dbReference>
<feature type="transmembrane region" description="Helical" evidence="13">
    <location>
        <begin position="7"/>
        <end position="25"/>
    </location>
</feature>
<evidence type="ECO:0000313" key="16">
    <source>
        <dbReference type="Proteomes" id="UP000199032"/>
    </source>
</evidence>
<dbReference type="CDD" id="cd06158">
    <property type="entry name" value="S2P-M50_like_1"/>
    <property type="match status" value="1"/>
</dbReference>
<dbReference type="AlphaFoldDB" id="A0A0S4LKK9"/>
<evidence type="ECO:0000256" key="11">
    <source>
        <dbReference type="ARBA" id="ARBA00023049"/>
    </source>
</evidence>
<feature type="transmembrane region" description="Helical" evidence="13">
    <location>
        <begin position="100"/>
        <end position="122"/>
    </location>
</feature>
<evidence type="ECO:0000256" key="9">
    <source>
        <dbReference type="ARBA" id="ARBA00022833"/>
    </source>
</evidence>
<dbReference type="GO" id="GO:0008237">
    <property type="term" value="F:metallopeptidase activity"/>
    <property type="evidence" value="ECO:0007669"/>
    <property type="project" value="UniProtKB-KW"/>
</dbReference>
<feature type="transmembrane region" description="Helical" evidence="13">
    <location>
        <begin position="151"/>
        <end position="172"/>
    </location>
</feature>
<evidence type="ECO:0000256" key="8">
    <source>
        <dbReference type="ARBA" id="ARBA00022801"/>
    </source>
</evidence>
<feature type="transmembrane region" description="Helical" evidence="13">
    <location>
        <begin position="61"/>
        <end position="79"/>
    </location>
</feature>
<evidence type="ECO:0000313" key="15">
    <source>
        <dbReference type="EMBL" id="CUS38037.1"/>
    </source>
</evidence>
<evidence type="ECO:0000256" key="1">
    <source>
        <dbReference type="ARBA" id="ARBA00001947"/>
    </source>
</evidence>
<feature type="domain" description="Peptidase M50" evidence="14">
    <location>
        <begin position="17"/>
        <end position="187"/>
    </location>
</feature>
<dbReference type="STRING" id="1742972.COMA1_40379"/>
<evidence type="ECO:0000256" key="2">
    <source>
        <dbReference type="ARBA" id="ARBA00004651"/>
    </source>
</evidence>
<dbReference type="OrthoDB" id="9800627at2"/>
<keyword evidence="11" id="KW-0482">Metalloprotease</keyword>
<dbReference type="GO" id="GO:0006508">
    <property type="term" value="P:proteolysis"/>
    <property type="evidence" value="ECO:0007669"/>
    <property type="project" value="UniProtKB-KW"/>
</dbReference>
<proteinExistence type="inferred from homology"/>
<organism evidence="15 16">
    <name type="scientific">Candidatus Nitrospira nitrosa</name>
    <dbReference type="NCBI Taxonomy" id="1742972"/>
    <lineage>
        <taxon>Bacteria</taxon>
        <taxon>Pseudomonadati</taxon>
        <taxon>Nitrospirota</taxon>
        <taxon>Nitrospiria</taxon>
        <taxon>Nitrospirales</taxon>
        <taxon>Nitrospiraceae</taxon>
        <taxon>Nitrospira</taxon>
    </lineage>
</organism>
<evidence type="ECO:0000259" key="14">
    <source>
        <dbReference type="Pfam" id="PF02163"/>
    </source>
</evidence>
<comment type="similarity">
    <text evidence="3">Belongs to the peptidase M50B family.</text>
</comment>
<accession>A0A0S4LKK9</accession>
<keyword evidence="7" id="KW-0479">Metal-binding</keyword>
<dbReference type="InterPro" id="IPR008915">
    <property type="entry name" value="Peptidase_M50"/>
</dbReference>
<evidence type="ECO:0000256" key="4">
    <source>
        <dbReference type="ARBA" id="ARBA00022475"/>
    </source>
</evidence>